<organism evidence="1">
    <name type="scientific">uncultured Caudovirales phage</name>
    <dbReference type="NCBI Taxonomy" id="2100421"/>
    <lineage>
        <taxon>Viruses</taxon>
        <taxon>Duplodnaviria</taxon>
        <taxon>Heunggongvirae</taxon>
        <taxon>Uroviricota</taxon>
        <taxon>Caudoviricetes</taxon>
        <taxon>Peduoviridae</taxon>
        <taxon>Maltschvirus</taxon>
        <taxon>Maltschvirus maltsch</taxon>
    </lineage>
</organism>
<reference evidence="1" key="1">
    <citation type="submission" date="2020-05" db="EMBL/GenBank/DDBJ databases">
        <authorList>
            <person name="Chiriac C."/>
            <person name="Salcher M."/>
            <person name="Ghai R."/>
            <person name="Kavagutti S V."/>
        </authorList>
    </citation>
    <scope>NUCLEOTIDE SEQUENCE</scope>
</reference>
<name>A0A6J7XQ31_9CAUD</name>
<accession>A0A6J7XQ31</accession>
<protein>
    <submittedName>
        <fullName evidence="1">Uncharacterized protein</fullName>
    </submittedName>
</protein>
<proteinExistence type="predicted"/>
<evidence type="ECO:0000313" key="1">
    <source>
        <dbReference type="EMBL" id="CAB5238415.1"/>
    </source>
</evidence>
<gene>
    <name evidence="1" type="ORF">UFOVP164_33</name>
</gene>
<sequence length="72" mass="8276">MNREEIIRMATEAYKTCDHIPNLKIPKEFIEHFAALVAFAEREACAKMCDYLWEDDYSAYACAEAIRAKGQA</sequence>
<dbReference type="EMBL" id="LR798458">
    <property type="protein sequence ID" value="CAB5238415.1"/>
    <property type="molecule type" value="Genomic_DNA"/>
</dbReference>